<feature type="non-terminal residue" evidence="9">
    <location>
        <position position="1"/>
    </location>
</feature>
<keyword evidence="4 8" id="KW-1133">Transmembrane helix</keyword>
<dbReference type="PhylomeDB" id="J9EAQ2"/>
<protein>
    <recommendedName>
        <fullName evidence="8">Gustatory receptor</fullName>
    </recommendedName>
</protein>
<keyword evidence="5 8" id="KW-0472">Membrane</keyword>
<evidence type="ECO:0000256" key="6">
    <source>
        <dbReference type="ARBA" id="ARBA00023170"/>
    </source>
</evidence>
<feature type="transmembrane region" description="Helical" evidence="8">
    <location>
        <begin position="285"/>
        <end position="305"/>
    </location>
</feature>
<dbReference type="AlphaFoldDB" id="J9EAQ2"/>
<evidence type="ECO:0000256" key="3">
    <source>
        <dbReference type="ARBA" id="ARBA00022692"/>
    </source>
</evidence>
<dbReference type="Pfam" id="PF08395">
    <property type="entry name" value="7tm_7"/>
    <property type="match status" value="1"/>
</dbReference>
<evidence type="ECO:0000313" key="10">
    <source>
        <dbReference type="Proteomes" id="UP000682892"/>
    </source>
</evidence>
<reference evidence="9" key="2">
    <citation type="journal article" date="2007" name="Science">
        <title>Genome sequence of Aedes aegypti, a major arbovirus vector.</title>
        <authorList>
            <person name="Nene V."/>
            <person name="Wortman J.R."/>
            <person name="Lawson D."/>
            <person name="Haas B."/>
            <person name="Kodira C."/>
            <person name="Tu Z.J."/>
            <person name="Loftus B."/>
            <person name="Xi Z."/>
            <person name="Megy K."/>
            <person name="Grabherr M."/>
            <person name="Ren Q."/>
            <person name="Zdobnov E.M."/>
            <person name="Lobo N.F."/>
            <person name="Campbell K.S."/>
            <person name="Brown S.E."/>
            <person name="Bonaldo M.F."/>
            <person name="Zhu J."/>
            <person name="Sinkins S.P."/>
            <person name="Hogenkamp D.G."/>
            <person name="Amedeo P."/>
            <person name="Arensburger P."/>
            <person name="Atkinson P.W."/>
            <person name="Bidwell S."/>
            <person name="Biedler J."/>
            <person name="Birney E."/>
            <person name="Bruggner R.V."/>
            <person name="Costas J."/>
            <person name="Coy M.R."/>
            <person name="Crabtree J."/>
            <person name="Crawford M."/>
            <person name="Debruyn B."/>
            <person name="Decaprio D."/>
            <person name="Eiglmeier K."/>
            <person name="Eisenstadt E."/>
            <person name="El-Dorry H."/>
            <person name="Gelbart W.M."/>
            <person name="Gomes S.L."/>
            <person name="Hammond M."/>
            <person name="Hannick L.I."/>
            <person name="Hogan J.R."/>
            <person name="Holmes M.H."/>
            <person name="Jaffe D."/>
            <person name="Johnston J.S."/>
            <person name="Kennedy R.C."/>
            <person name="Koo H."/>
            <person name="Kravitz S."/>
            <person name="Kriventseva E.V."/>
            <person name="Kulp D."/>
            <person name="Labutti K."/>
            <person name="Lee E."/>
            <person name="Li S."/>
            <person name="Lovin D.D."/>
            <person name="Mao C."/>
            <person name="Mauceli E."/>
            <person name="Menck C.F."/>
            <person name="Miller J.R."/>
            <person name="Montgomery P."/>
            <person name="Mori A."/>
            <person name="Nascimento A.L."/>
            <person name="Naveira H.F."/>
            <person name="Nusbaum C."/>
            <person name="O'leary S."/>
            <person name="Orvis J."/>
            <person name="Pertea M."/>
            <person name="Quesneville H."/>
            <person name="Reidenbach K.R."/>
            <person name="Rogers Y.H."/>
            <person name="Roth C.W."/>
            <person name="Schneider J.R."/>
            <person name="Schatz M."/>
            <person name="Shumway M."/>
            <person name="Stanke M."/>
            <person name="Stinson E.O."/>
            <person name="Tubio J.M."/>
            <person name="Vanzee J.P."/>
            <person name="Verjovski-Almeida S."/>
            <person name="Werner D."/>
            <person name="White O."/>
            <person name="Wyder S."/>
            <person name="Zeng Q."/>
            <person name="Zhao Q."/>
            <person name="Zhao Y."/>
            <person name="Hill C.A."/>
            <person name="Raikhel A.S."/>
            <person name="Soares M.B."/>
            <person name="Knudson D.L."/>
            <person name="Lee N.H."/>
            <person name="Galagan J."/>
            <person name="Salzberg S.L."/>
            <person name="Paulsen I.T."/>
            <person name="Dimopoulos G."/>
            <person name="Collins F.H."/>
            <person name="Birren B."/>
            <person name="Fraser-Liggett C.M."/>
            <person name="Severson D.W."/>
        </authorList>
    </citation>
    <scope>NUCLEOTIDE SEQUENCE [LARGE SCALE GENOMIC DNA]</scope>
    <source>
        <strain evidence="9">Liverpool</strain>
    </source>
</reference>
<evidence type="ECO:0000256" key="5">
    <source>
        <dbReference type="ARBA" id="ARBA00023136"/>
    </source>
</evidence>
<evidence type="ECO:0000256" key="2">
    <source>
        <dbReference type="ARBA" id="ARBA00022475"/>
    </source>
</evidence>
<reference evidence="9" key="3">
    <citation type="submission" date="2012-09" db="EMBL/GenBank/DDBJ databases">
        <authorList>
            <consortium name="VectorBase"/>
        </authorList>
    </citation>
    <scope>NUCLEOTIDE SEQUENCE</scope>
    <source>
        <strain evidence="9">Liverpool</strain>
    </source>
</reference>
<keyword evidence="7 8" id="KW-0807">Transducer</keyword>
<dbReference type="EMBL" id="CH477652">
    <property type="protein sequence ID" value="EJY57861.1"/>
    <property type="molecule type" value="Genomic_DNA"/>
</dbReference>
<name>J9EAQ2_AEDAE</name>
<reference evidence="9" key="1">
    <citation type="submission" date="2005-10" db="EMBL/GenBank/DDBJ databases">
        <authorList>
            <person name="Loftus B.J."/>
            <person name="Nene V.M."/>
            <person name="Hannick L.I."/>
            <person name="Bidwell S."/>
            <person name="Haas B."/>
            <person name="Amedeo P."/>
            <person name="Orvis J."/>
            <person name="Wortman J.R."/>
            <person name="White O.R."/>
            <person name="Salzberg S."/>
            <person name="Shumway M."/>
            <person name="Koo H."/>
            <person name="Zhao Y."/>
            <person name="Holmes M."/>
            <person name="Miller J."/>
            <person name="Schatz M."/>
            <person name="Pop M."/>
            <person name="Pai G."/>
            <person name="Utterback T."/>
            <person name="Rogers Y.-H."/>
            <person name="Kravitz S."/>
            <person name="Fraser C.M."/>
        </authorList>
    </citation>
    <scope>NUCLEOTIDE SEQUENCE</scope>
    <source>
        <strain evidence="9">Liverpool</strain>
    </source>
</reference>
<sequence>MRWFRVQNFYDSWRPVYIITRFFCLTTVTTNFVDRTSVRTSTDHAMLIVGILMCTLLAYNCFELYQEQKFTLTESYLISGGMFAYLIVLMSSVISVLVLNYVHGDRAAKFFDIIQRADQQISSHFGYRWNYQREHLHAVVYFASAFLLQLLFVQLLSLSSPSFSQFQPLQLIRMVSAFSWVMGCYQTLASTTILQLTTIGKRFAVLNTKMEDNLDGYAMNPRRKIRQIALTHAMLSDTIRLFNTCFSKQITFAMGCGFMFNLFAIFALIHAYAATTADSATYSVARSNMLFSEFFQSFIFQLVVFSNRLNYECKRCSIIAQKAVSYGQYDRTFVRECKMFSQQLMHHSPCVSSGLFDFDWTLCYTMIGSLATYLVILLQFDFVNFNMHAEKIH</sequence>
<feature type="transmembrane region" description="Helical" evidence="8">
    <location>
        <begin position="82"/>
        <end position="102"/>
    </location>
</feature>
<accession>J9EAQ2</accession>
<dbReference type="GO" id="GO:0043025">
    <property type="term" value="C:neuronal cell body"/>
    <property type="evidence" value="ECO:0007669"/>
    <property type="project" value="TreeGrafter"/>
</dbReference>
<feature type="transmembrane region" description="Helical" evidence="8">
    <location>
        <begin position="177"/>
        <end position="200"/>
    </location>
</feature>
<dbReference type="PaxDb" id="7159-AAEL017364-PA"/>
<feature type="transmembrane region" description="Helical" evidence="8">
    <location>
        <begin position="362"/>
        <end position="380"/>
    </location>
</feature>
<feature type="transmembrane region" description="Helical" evidence="8">
    <location>
        <begin position="45"/>
        <end position="62"/>
    </location>
</feature>
<comment type="subcellular location">
    <subcellularLocation>
        <location evidence="1 8">Cell membrane</location>
        <topology evidence="1 8">Multi-pass membrane protein</topology>
    </subcellularLocation>
</comment>
<keyword evidence="6 8" id="KW-0675">Receptor</keyword>
<organism evidence="9 10">
    <name type="scientific">Aedes aegypti</name>
    <name type="common">Yellowfever mosquito</name>
    <name type="synonym">Culex aegypti</name>
    <dbReference type="NCBI Taxonomy" id="7159"/>
    <lineage>
        <taxon>Eukaryota</taxon>
        <taxon>Metazoa</taxon>
        <taxon>Ecdysozoa</taxon>
        <taxon>Arthropoda</taxon>
        <taxon>Hexapoda</taxon>
        <taxon>Insecta</taxon>
        <taxon>Pterygota</taxon>
        <taxon>Neoptera</taxon>
        <taxon>Endopterygota</taxon>
        <taxon>Diptera</taxon>
        <taxon>Nematocera</taxon>
        <taxon>Culicoidea</taxon>
        <taxon>Culicidae</taxon>
        <taxon>Culicinae</taxon>
        <taxon>Aedini</taxon>
        <taxon>Aedes</taxon>
        <taxon>Stegomyia</taxon>
    </lineage>
</organism>
<dbReference type="InterPro" id="IPR013604">
    <property type="entry name" value="7TM_chemorcpt"/>
</dbReference>
<comment type="function">
    <text evidence="8">Gustatory receptor which mediates acceptance or avoidance behavior, depending on its substrates.</text>
</comment>
<dbReference type="GO" id="GO:0008049">
    <property type="term" value="P:male courtship behavior"/>
    <property type="evidence" value="ECO:0007669"/>
    <property type="project" value="TreeGrafter"/>
</dbReference>
<proteinExistence type="inferred from homology"/>
<evidence type="ECO:0000256" key="8">
    <source>
        <dbReference type="RuleBase" id="RU363108"/>
    </source>
</evidence>
<dbReference type="eggNOG" id="ENOG502T8FD">
    <property type="taxonomic scope" value="Eukaryota"/>
</dbReference>
<dbReference type="GO" id="GO:0005886">
    <property type="term" value="C:plasma membrane"/>
    <property type="evidence" value="ECO:0007669"/>
    <property type="project" value="UniProtKB-SubCell"/>
</dbReference>
<dbReference type="GO" id="GO:0030425">
    <property type="term" value="C:dendrite"/>
    <property type="evidence" value="ECO:0007669"/>
    <property type="project" value="TreeGrafter"/>
</dbReference>
<feature type="transmembrane region" description="Helical" evidence="8">
    <location>
        <begin position="138"/>
        <end position="157"/>
    </location>
</feature>
<keyword evidence="2 8" id="KW-1003">Cell membrane</keyword>
<dbReference type="GO" id="GO:0007165">
    <property type="term" value="P:signal transduction"/>
    <property type="evidence" value="ECO:0007669"/>
    <property type="project" value="UniProtKB-KW"/>
</dbReference>
<dbReference type="GO" id="GO:0007635">
    <property type="term" value="P:chemosensory behavior"/>
    <property type="evidence" value="ECO:0007669"/>
    <property type="project" value="TreeGrafter"/>
</dbReference>
<dbReference type="Proteomes" id="UP000682892">
    <property type="component" value="Unassembled WGS sequence"/>
</dbReference>
<dbReference type="PANTHER" id="PTHR21143">
    <property type="entry name" value="INVERTEBRATE GUSTATORY RECEPTOR"/>
    <property type="match status" value="1"/>
</dbReference>
<keyword evidence="3 8" id="KW-0812">Transmembrane</keyword>
<evidence type="ECO:0000313" key="9">
    <source>
        <dbReference type="EMBL" id="EJY57861.1"/>
    </source>
</evidence>
<evidence type="ECO:0000256" key="4">
    <source>
        <dbReference type="ARBA" id="ARBA00022989"/>
    </source>
</evidence>
<feature type="transmembrane region" description="Helical" evidence="8">
    <location>
        <begin position="250"/>
        <end position="273"/>
    </location>
</feature>
<dbReference type="PANTHER" id="PTHR21143:SF104">
    <property type="entry name" value="GUSTATORY RECEPTOR 8A-RELATED"/>
    <property type="match status" value="1"/>
</dbReference>
<dbReference type="GO" id="GO:0030424">
    <property type="term" value="C:axon"/>
    <property type="evidence" value="ECO:0007669"/>
    <property type="project" value="TreeGrafter"/>
</dbReference>
<evidence type="ECO:0000256" key="7">
    <source>
        <dbReference type="ARBA" id="ARBA00023224"/>
    </source>
</evidence>
<comment type="similarity">
    <text evidence="8">Belongs to the insect chemoreceptor superfamily. Gustatory receptor (GR) family.</text>
</comment>
<dbReference type="GO" id="GO:0050909">
    <property type="term" value="P:sensory perception of taste"/>
    <property type="evidence" value="ECO:0007669"/>
    <property type="project" value="InterPro"/>
</dbReference>
<evidence type="ECO:0000256" key="1">
    <source>
        <dbReference type="ARBA" id="ARBA00004651"/>
    </source>
</evidence>
<gene>
    <name evidence="9" type="primary">GPRgr54</name>
    <name evidence="9" type="ORF">AaeL_AAEL017364</name>
</gene>
<dbReference type="VEuPathDB" id="VectorBase:AAEL024133"/>